<gene>
    <name evidence="2" type="ORF">PR001_g7831</name>
    <name evidence="1" type="ORF">PR002_g8059</name>
    <name evidence="3" type="ORF">PR003_g8409</name>
</gene>
<dbReference type="Proteomes" id="UP000434957">
    <property type="component" value="Unassembled WGS sequence"/>
</dbReference>
<dbReference type="AlphaFoldDB" id="A0A6A4FL98"/>
<dbReference type="EMBL" id="QXFV01000399">
    <property type="protein sequence ID" value="KAE9038736.1"/>
    <property type="molecule type" value="Genomic_DNA"/>
</dbReference>
<evidence type="ECO:0000313" key="4">
    <source>
        <dbReference type="Proteomes" id="UP000429607"/>
    </source>
</evidence>
<evidence type="ECO:0000313" key="1">
    <source>
        <dbReference type="EMBL" id="KAE9034582.1"/>
    </source>
</evidence>
<proteinExistence type="predicted"/>
<sequence>MRATAPRQLVADTSIVPEPYVLYLLPSGPTQASSSLLASSRYGNVIEFVLLASNEDEAWVGPEVECFAATLGQKNMSASRASQLAEHCEMMSPERAAKFYQAAGNYDKALKLLLACWRRSWWKWLSCTHCTFARD</sequence>
<protein>
    <submittedName>
        <fullName evidence="3">Uncharacterized protein</fullName>
    </submittedName>
</protein>
<evidence type="ECO:0000313" key="5">
    <source>
        <dbReference type="Proteomes" id="UP000434957"/>
    </source>
</evidence>
<keyword evidence="5" id="KW-1185">Reference proteome</keyword>
<evidence type="ECO:0000313" key="3">
    <source>
        <dbReference type="EMBL" id="KAE9344551.1"/>
    </source>
</evidence>
<evidence type="ECO:0000313" key="6">
    <source>
        <dbReference type="Proteomes" id="UP000435112"/>
    </source>
</evidence>
<organism evidence="3 5">
    <name type="scientific">Phytophthora rubi</name>
    <dbReference type="NCBI Taxonomy" id="129364"/>
    <lineage>
        <taxon>Eukaryota</taxon>
        <taxon>Sar</taxon>
        <taxon>Stramenopiles</taxon>
        <taxon>Oomycota</taxon>
        <taxon>Peronosporomycetes</taxon>
        <taxon>Peronosporales</taxon>
        <taxon>Peronosporaceae</taxon>
        <taxon>Phytophthora</taxon>
    </lineage>
</organism>
<evidence type="ECO:0000313" key="2">
    <source>
        <dbReference type="EMBL" id="KAE9038736.1"/>
    </source>
</evidence>
<dbReference type="Proteomes" id="UP000435112">
    <property type="component" value="Unassembled WGS sequence"/>
</dbReference>
<dbReference type="EMBL" id="QXFT01000417">
    <property type="protein sequence ID" value="KAE9344551.1"/>
    <property type="molecule type" value="Genomic_DNA"/>
</dbReference>
<name>A0A6A4FL98_9STRA</name>
<dbReference type="EMBL" id="QXFU01000398">
    <property type="protein sequence ID" value="KAE9034582.1"/>
    <property type="molecule type" value="Genomic_DNA"/>
</dbReference>
<reference evidence="3 5" key="1">
    <citation type="submission" date="2018-08" db="EMBL/GenBank/DDBJ databases">
        <title>Genomic investigation of the strawberry pathogen Phytophthora fragariae indicates pathogenicity is determined by transcriptional variation in three key races.</title>
        <authorList>
            <person name="Adams T.M."/>
            <person name="Armitage A.D."/>
            <person name="Sobczyk M.K."/>
            <person name="Bates H.J."/>
            <person name="Dunwell J.M."/>
            <person name="Nellist C.F."/>
            <person name="Harrison R.J."/>
        </authorList>
    </citation>
    <scope>NUCLEOTIDE SEQUENCE [LARGE SCALE GENOMIC DNA]</scope>
    <source>
        <strain evidence="2 4">SCRP249</strain>
        <strain evidence="1 6">SCRP324</strain>
        <strain evidence="3 5">SCRP333</strain>
    </source>
</reference>
<comment type="caution">
    <text evidence="3">The sequence shown here is derived from an EMBL/GenBank/DDBJ whole genome shotgun (WGS) entry which is preliminary data.</text>
</comment>
<dbReference type="Proteomes" id="UP000429607">
    <property type="component" value="Unassembled WGS sequence"/>
</dbReference>
<accession>A0A6A4FL98</accession>
<dbReference type="OrthoDB" id="10250638at2759"/>